<proteinExistence type="predicted"/>
<dbReference type="Proteomes" id="UP000008237">
    <property type="component" value="Unassembled WGS sequence"/>
</dbReference>
<dbReference type="OMA" id="MINAHHE"/>
<dbReference type="AlphaFoldDB" id="E2BTL2"/>
<dbReference type="InParanoid" id="E2BTL2"/>
<sequence length="96" mass="11176">MKNAVWETTGTISPDGYFNFCVPFSVLLGFCEDYKHIMINAHHELILLRSRRDHNSLLGSSVLDSKIELFKMQWRMPHVILNDINELSLLKTLENE</sequence>
<gene>
    <name evidence="2" type="ORF">EAI_11138</name>
</gene>
<dbReference type="Pfam" id="PF21738">
    <property type="entry name" value="DJR-like_dom"/>
    <property type="match status" value="1"/>
</dbReference>
<organism evidence="3">
    <name type="scientific">Harpegnathos saltator</name>
    <name type="common">Jerdon's jumping ant</name>
    <dbReference type="NCBI Taxonomy" id="610380"/>
    <lineage>
        <taxon>Eukaryota</taxon>
        <taxon>Metazoa</taxon>
        <taxon>Ecdysozoa</taxon>
        <taxon>Arthropoda</taxon>
        <taxon>Hexapoda</taxon>
        <taxon>Insecta</taxon>
        <taxon>Pterygota</taxon>
        <taxon>Neoptera</taxon>
        <taxon>Endopterygota</taxon>
        <taxon>Hymenoptera</taxon>
        <taxon>Apocrita</taxon>
        <taxon>Aculeata</taxon>
        <taxon>Formicoidea</taxon>
        <taxon>Formicidae</taxon>
        <taxon>Ponerinae</taxon>
        <taxon>Ponerini</taxon>
        <taxon>Harpegnathos</taxon>
    </lineage>
</organism>
<reference evidence="2 3" key="1">
    <citation type="journal article" date="2010" name="Science">
        <title>Genomic comparison of the ants Camponotus floridanus and Harpegnathos saltator.</title>
        <authorList>
            <person name="Bonasio R."/>
            <person name="Zhang G."/>
            <person name="Ye C."/>
            <person name="Mutti N.S."/>
            <person name="Fang X."/>
            <person name="Qin N."/>
            <person name="Donahue G."/>
            <person name="Yang P."/>
            <person name="Li Q."/>
            <person name="Li C."/>
            <person name="Zhang P."/>
            <person name="Huang Z."/>
            <person name="Berger S.L."/>
            <person name="Reinberg D."/>
            <person name="Wang J."/>
            <person name="Liebig J."/>
        </authorList>
    </citation>
    <scope>NUCLEOTIDE SEQUENCE [LARGE SCALE GENOMIC DNA]</scope>
    <source>
        <strain evidence="2 3">R22 G/1</strain>
    </source>
</reference>
<accession>E2BTL2</accession>
<keyword evidence="3" id="KW-1185">Reference proteome</keyword>
<evidence type="ECO:0000313" key="3">
    <source>
        <dbReference type="Proteomes" id="UP000008237"/>
    </source>
</evidence>
<dbReference type="EMBL" id="GL450449">
    <property type="protein sequence ID" value="EFN80968.1"/>
    <property type="molecule type" value="Genomic_DNA"/>
</dbReference>
<evidence type="ECO:0000313" key="2">
    <source>
        <dbReference type="EMBL" id="EFN80968.1"/>
    </source>
</evidence>
<dbReference type="PANTHER" id="PTHR36159">
    <property type="entry name" value="PROTEIN CBG23766"/>
    <property type="match status" value="1"/>
</dbReference>
<feature type="domain" description="Double jelly roll-like" evidence="1">
    <location>
        <begin position="1"/>
        <end position="95"/>
    </location>
</feature>
<protein>
    <recommendedName>
        <fullName evidence="1">Double jelly roll-like domain-containing protein</fullName>
    </recommendedName>
</protein>
<dbReference type="InterPro" id="IPR049512">
    <property type="entry name" value="DJR-like_dom"/>
</dbReference>
<name>E2BTL2_HARSA</name>
<evidence type="ECO:0000259" key="1">
    <source>
        <dbReference type="Pfam" id="PF21738"/>
    </source>
</evidence>
<dbReference type="PANTHER" id="PTHR36159:SF1">
    <property type="entry name" value="RETROVIRUS-RELATED POL POLYPROTEIN FROM TRANSPOSON 412-LIKE PROTEIN"/>
    <property type="match status" value="1"/>
</dbReference>